<gene>
    <name evidence="2" type="ORF">ACH5RR_033841</name>
</gene>
<accession>A0ABD2YCQ9</accession>
<proteinExistence type="predicted"/>
<reference evidence="2 3" key="1">
    <citation type="submission" date="2024-11" db="EMBL/GenBank/DDBJ databases">
        <title>A near-complete genome assembly of Cinchona calisaya.</title>
        <authorList>
            <person name="Lian D.C."/>
            <person name="Zhao X.W."/>
            <person name="Wei L."/>
        </authorList>
    </citation>
    <scope>NUCLEOTIDE SEQUENCE [LARGE SCALE GENOMIC DNA]</scope>
    <source>
        <tissue evidence="2">Nenye</tissue>
    </source>
</reference>
<comment type="caution">
    <text evidence="2">The sequence shown here is derived from an EMBL/GenBank/DDBJ whole genome shotgun (WGS) entry which is preliminary data.</text>
</comment>
<feature type="region of interest" description="Disordered" evidence="1">
    <location>
        <begin position="1"/>
        <end position="38"/>
    </location>
</feature>
<name>A0ABD2YCQ9_9GENT</name>
<keyword evidence="3" id="KW-1185">Reference proteome</keyword>
<protein>
    <submittedName>
        <fullName evidence="2">Uncharacterized protein</fullName>
    </submittedName>
</protein>
<evidence type="ECO:0000256" key="1">
    <source>
        <dbReference type="SAM" id="MobiDB-lite"/>
    </source>
</evidence>
<sequence length="104" mass="12158">MADDDNRLSNDVDWRRRNRRPWPSDHHQERAIDRHEREGSRVEFGGSIGVGDEIRIVDRRRMVAGDIEIKGEEDEIVGEEESSWKEFSKIARLTPVVLMYHSTA</sequence>
<feature type="compositionally biased region" description="Basic and acidic residues" evidence="1">
    <location>
        <begin position="22"/>
        <end position="38"/>
    </location>
</feature>
<evidence type="ECO:0000313" key="3">
    <source>
        <dbReference type="Proteomes" id="UP001630127"/>
    </source>
</evidence>
<dbReference type="Proteomes" id="UP001630127">
    <property type="component" value="Unassembled WGS sequence"/>
</dbReference>
<dbReference type="AlphaFoldDB" id="A0ABD2YCQ9"/>
<dbReference type="EMBL" id="JBJUIK010000014">
    <property type="protein sequence ID" value="KAL3504000.1"/>
    <property type="molecule type" value="Genomic_DNA"/>
</dbReference>
<feature type="compositionally biased region" description="Basic and acidic residues" evidence="1">
    <location>
        <begin position="1"/>
        <end position="15"/>
    </location>
</feature>
<organism evidence="2 3">
    <name type="scientific">Cinchona calisaya</name>
    <dbReference type="NCBI Taxonomy" id="153742"/>
    <lineage>
        <taxon>Eukaryota</taxon>
        <taxon>Viridiplantae</taxon>
        <taxon>Streptophyta</taxon>
        <taxon>Embryophyta</taxon>
        <taxon>Tracheophyta</taxon>
        <taxon>Spermatophyta</taxon>
        <taxon>Magnoliopsida</taxon>
        <taxon>eudicotyledons</taxon>
        <taxon>Gunneridae</taxon>
        <taxon>Pentapetalae</taxon>
        <taxon>asterids</taxon>
        <taxon>lamiids</taxon>
        <taxon>Gentianales</taxon>
        <taxon>Rubiaceae</taxon>
        <taxon>Cinchonoideae</taxon>
        <taxon>Cinchoneae</taxon>
        <taxon>Cinchona</taxon>
    </lineage>
</organism>
<evidence type="ECO:0000313" key="2">
    <source>
        <dbReference type="EMBL" id="KAL3504000.1"/>
    </source>
</evidence>